<keyword evidence="2" id="KW-1185">Reference proteome</keyword>
<protein>
    <submittedName>
        <fullName evidence="1">Uncharacterized protein</fullName>
    </submittedName>
</protein>
<dbReference type="EMBL" id="JAPNKE010000002">
    <property type="protein sequence ID" value="MCY1004203.1"/>
    <property type="molecule type" value="Genomic_DNA"/>
</dbReference>
<organism evidence="1 2">
    <name type="scientific">Nannocystis pusilla</name>
    <dbReference type="NCBI Taxonomy" id="889268"/>
    <lineage>
        <taxon>Bacteria</taxon>
        <taxon>Pseudomonadati</taxon>
        <taxon>Myxococcota</taxon>
        <taxon>Polyangia</taxon>
        <taxon>Nannocystales</taxon>
        <taxon>Nannocystaceae</taxon>
        <taxon>Nannocystis</taxon>
    </lineage>
</organism>
<comment type="caution">
    <text evidence="1">The sequence shown here is derived from an EMBL/GenBank/DDBJ whole genome shotgun (WGS) entry which is preliminary data.</text>
</comment>
<dbReference type="Proteomes" id="UP001150924">
    <property type="component" value="Unassembled WGS sequence"/>
</dbReference>
<gene>
    <name evidence="1" type="ORF">OV079_01190</name>
</gene>
<evidence type="ECO:0000313" key="2">
    <source>
        <dbReference type="Proteomes" id="UP001150924"/>
    </source>
</evidence>
<evidence type="ECO:0000313" key="1">
    <source>
        <dbReference type="EMBL" id="MCY1004203.1"/>
    </source>
</evidence>
<name>A0A9X3ERS8_9BACT</name>
<sequence length="122" mass="13130">MLAWTSSGTCTALLPRCSRRLSSISRAESWPDTALSHTSTTTSAPRKMWARRGSRLLWPGTVTTWTCSCWPSSTPPSKLNQSKKIVRPVAAGWTCSSSPGLVPKMRASCSTLVVLPARPGPS</sequence>
<dbReference type="AlphaFoldDB" id="A0A9X3ERS8"/>
<reference evidence="1" key="1">
    <citation type="submission" date="2022-11" db="EMBL/GenBank/DDBJ databases">
        <title>Minimal conservation of predation-associated metabolite biosynthetic gene clusters underscores biosynthetic potential of Myxococcota including descriptions for ten novel species: Archangium lansinium sp. nov., Myxococcus landrumus sp. nov., Nannocystis bai.</title>
        <authorList>
            <person name="Ahearne A."/>
            <person name="Stevens C."/>
            <person name="Phillips K."/>
        </authorList>
    </citation>
    <scope>NUCLEOTIDE SEQUENCE</scope>
    <source>
        <strain evidence="1">Na p29</strain>
    </source>
</reference>
<accession>A0A9X3ERS8</accession>
<proteinExistence type="predicted"/>